<organism evidence="1 2">
    <name type="scientific">Marinihelvus fidelis</name>
    <dbReference type="NCBI Taxonomy" id="2613842"/>
    <lineage>
        <taxon>Bacteria</taxon>
        <taxon>Pseudomonadati</taxon>
        <taxon>Pseudomonadota</taxon>
        <taxon>Gammaproteobacteria</taxon>
        <taxon>Chromatiales</taxon>
        <taxon>Wenzhouxiangellaceae</taxon>
        <taxon>Marinihelvus</taxon>
    </lineage>
</organism>
<comment type="caution">
    <text evidence="1">The sequence shown here is derived from an EMBL/GenBank/DDBJ whole genome shotgun (WGS) entry which is preliminary data.</text>
</comment>
<proteinExistence type="predicted"/>
<dbReference type="PANTHER" id="PTHR47623">
    <property type="entry name" value="OS09G0287300 PROTEIN"/>
    <property type="match status" value="1"/>
</dbReference>
<keyword evidence="2" id="KW-1185">Reference proteome</keyword>
<dbReference type="InterPro" id="IPR013078">
    <property type="entry name" value="His_Pase_superF_clade-1"/>
</dbReference>
<dbReference type="InterPro" id="IPR029033">
    <property type="entry name" value="His_PPase_superfam"/>
</dbReference>
<dbReference type="SUPFAM" id="SSF53254">
    <property type="entry name" value="Phosphoglycerate mutase-like"/>
    <property type="match status" value="1"/>
</dbReference>
<name>A0A5N0T920_9GAMM</name>
<reference evidence="1 2" key="1">
    <citation type="submission" date="2019-09" db="EMBL/GenBank/DDBJ databases">
        <title>Wenzhouxiangella sp. Genome sequencing and assembly.</title>
        <authorList>
            <person name="Zhang R."/>
        </authorList>
    </citation>
    <scope>NUCLEOTIDE SEQUENCE [LARGE SCALE GENOMIC DNA]</scope>
    <source>
        <strain evidence="1 2">W260</strain>
    </source>
</reference>
<dbReference type="RefSeq" id="WP_150863911.1">
    <property type="nucleotide sequence ID" value="NZ_VYXP01000005.1"/>
</dbReference>
<sequence>MTQRLMLLRHAKAVTWEPGCDDFSRVLAEKGQRHMQKLAAWMTDNVAVPERVLCSTAARTVETLAPLLRAWGDDAPAVSYLDSLYHASTGQIHHLATEALAGADSALLVGHNPGFESLSLGLMSDADYRRHQRMATGTLGVFDFAAGFDGGEHDGRLAHWVTRKDL</sequence>
<gene>
    <name evidence="1" type="ORF">F3N42_08000</name>
</gene>
<evidence type="ECO:0008006" key="3">
    <source>
        <dbReference type="Google" id="ProtNLM"/>
    </source>
</evidence>
<dbReference type="AlphaFoldDB" id="A0A5N0T920"/>
<dbReference type="Pfam" id="PF00300">
    <property type="entry name" value="His_Phos_1"/>
    <property type="match status" value="1"/>
</dbReference>
<dbReference type="CDD" id="cd07067">
    <property type="entry name" value="HP_PGM_like"/>
    <property type="match status" value="1"/>
</dbReference>
<dbReference type="Gene3D" id="3.40.50.1240">
    <property type="entry name" value="Phosphoglycerate mutase-like"/>
    <property type="match status" value="1"/>
</dbReference>
<evidence type="ECO:0000313" key="2">
    <source>
        <dbReference type="Proteomes" id="UP000325372"/>
    </source>
</evidence>
<dbReference type="PANTHER" id="PTHR47623:SF1">
    <property type="entry name" value="OS09G0287300 PROTEIN"/>
    <property type="match status" value="1"/>
</dbReference>
<dbReference type="EMBL" id="VYXP01000005">
    <property type="protein sequence ID" value="KAA9131261.1"/>
    <property type="molecule type" value="Genomic_DNA"/>
</dbReference>
<accession>A0A5N0T920</accession>
<protein>
    <recommendedName>
        <fullName evidence="3">Histidine phosphatase family protein</fullName>
    </recommendedName>
</protein>
<evidence type="ECO:0000313" key="1">
    <source>
        <dbReference type="EMBL" id="KAA9131261.1"/>
    </source>
</evidence>
<dbReference type="Proteomes" id="UP000325372">
    <property type="component" value="Unassembled WGS sequence"/>
</dbReference>